<evidence type="ECO:0000256" key="6">
    <source>
        <dbReference type="ARBA" id="ARBA00022597"/>
    </source>
</evidence>
<comment type="subcellular location">
    <subcellularLocation>
        <location evidence="1">Cell inner membrane</location>
        <topology evidence="1">Multi-pass membrane protein</topology>
    </subcellularLocation>
</comment>
<proteinExistence type="inferred from homology"/>
<evidence type="ECO:0000256" key="3">
    <source>
        <dbReference type="ARBA" id="ARBA00022448"/>
    </source>
</evidence>
<feature type="transmembrane region" description="Helical" evidence="13">
    <location>
        <begin position="195"/>
        <end position="215"/>
    </location>
</feature>
<dbReference type="AlphaFoldDB" id="A0A1M4TB73"/>
<protein>
    <recommendedName>
        <fullName evidence="11">Xylose transport system permease protein XylH</fullName>
    </recommendedName>
</protein>
<dbReference type="GO" id="GO:0022857">
    <property type="term" value="F:transmembrane transporter activity"/>
    <property type="evidence" value="ECO:0007669"/>
    <property type="project" value="InterPro"/>
</dbReference>
<evidence type="ECO:0000313" key="15">
    <source>
        <dbReference type="Proteomes" id="UP000184517"/>
    </source>
</evidence>
<evidence type="ECO:0000256" key="11">
    <source>
        <dbReference type="ARBA" id="ARBA00035686"/>
    </source>
</evidence>
<comment type="similarity">
    <text evidence="2">Belongs to the binding-protein-dependent transport system permease family. AraH/RbsC subfamily.</text>
</comment>
<dbReference type="InterPro" id="IPR001851">
    <property type="entry name" value="ABC_transp_permease"/>
</dbReference>
<feature type="region of interest" description="Disordered" evidence="12">
    <location>
        <begin position="1"/>
        <end position="27"/>
    </location>
</feature>
<evidence type="ECO:0000256" key="1">
    <source>
        <dbReference type="ARBA" id="ARBA00004429"/>
    </source>
</evidence>
<keyword evidence="4" id="KW-1003">Cell membrane</keyword>
<gene>
    <name evidence="14" type="ORF">SAMN02745753_00251</name>
</gene>
<dbReference type="PANTHER" id="PTHR32196">
    <property type="entry name" value="ABC TRANSPORTER PERMEASE PROTEIN YPHD-RELATED-RELATED"/>
    <property type="match status" value="1"/>
</dbReference>
<evidence type="ECO:0000256" key="7">
    <source>
        <dbReference type="ARBA" id="ARBA00022692"/>
    </source>
</evidence>
<accession>A0A1M4TB73</accession>
<dbReference type="Pfam" id="PF02653">
    <property type="entry name" value="BPD_transp_2"/>
    <property type="match status" value="1"/>
</dbReference>
<feature type="transmembrane region" description="Helical" evidence="13">
    <location>
        <begin position="73"/>
        <end position="95"/>
    </location>
</feature>
<evidence type="ECO:0000256" key="9">
    <source>
        <dbReference type="ARBA" id="ARBA00023136"/>
    </source>
</evidence>
<feature type="transmembrane region" description="Helical" evidence="13">
    <location>
        <begin position="227"/>
        <end position="247"/>
    </location>
</feature>
<keyword evidence="5" id="KW-0997">Cell inner membrane</keyword>
<keyword evidence="6" id="KW-0762">Sugar transport</keyword>
<evidence type="ECO:0000256" key="2">
    <source>
        <dbReference type="ARBA" id="ARBA00007942"/>
    </source>
</evidence>
<feature type="transmembrane region" description="Helical" evidence="13">
    <location>
        <begin position="128"/>
        <end position="147"/>
    </location>
</feature>
<feature type="transmembrane region" description="Helical" evidence="13">
    <location>
        <begin position="356"/>
        <end position="376"/>
    </location>
</feature>
<evidence type="ECO:0000313" key="14">
    <source>
        <dbReference type="EMBL" id="SHE41691.1"/>
    </source>
</evidence>
<keyword evidence="3" id="KW-0813">Transport</keyword>
<feature type="transmembrane region" description="Helical" evidence="13">
    <location>
        <begin position="311"/>
        <end position="344"/>
    </location>
</feature>
<organism evidence="14 15">
    <name type="scientific">Marinomonas polaris DSM 16579</name>
    <dbReference type="NCBI Taxonomy" id="1122206"/>
    <lineage>
        <taxon>Bacteria</taxon>
        <taxon>Pseudomonadati</taxon>
        <taxon>Pseudomonadota</taxon>
        <taxon>Gammaproteobacteria</taxon>
        <taxon>Oceanospirillales</taxon>
        <taxon>Oceanospirillaceae</taxon>
        <taxon>Marinomonas</taxon>
    </lineage>
</organism>
<name>A0A1M4TB73_9GAMM</name>
<evidence type="ECO:0000256" key="13">
    <source>
        <dbReference type="SAM" id="Phobius"/>
    </source>
</evidence>
<feature type="transmembrane region" description="Helical" evidence="13">
    <location>
        <begin position="277"/>
        <end position="299"/>
    </location>
</feature>
<evidence type="ECO:0000256" key="5">
    <source>
        <dbReference type="ARBA" id="ARBA00022519"/>
    </source>
</evidence>
<keyword evidence="9 13" id="KW-0472">Membrane</keyword>
<feature type="transmembrane region" description="Helical" evidence="13">
    <location>
        <begin position="154"/>
        <end position="175"/>
    </location>
</feature>
<dbReference type="GO" id="GO:0005886">
    <property type="term" value="C:plasma membrane"/>
    <property type="evidence" value="ECO:0007669"/>
    <property type="project" value="UniProtKB-SubCell"/>
</dbReference>
<evidence type="ECO:0000256" key="4">
    <source>
        <dbReference type="ARBA" id="ARBA00022475"/>
    </source>
</evidence>
<feature type="transmembrane region" description="Helical" evidence="13">
    <location>
        <begin position="44"/>
        <end position="61"/>
    </location>
</feature>
<evidence type="ECO:0000256" key="10">
    <source>
        <dbReference type="ARBA" id="ARBA00035611"/>
    </source>
</evidence>
<dbReference type="RefSeq" id="WP_084122067.1">
    <property type="nucleotide sequence ID" value="NZ_FQVF01000002.1"/>
</dbReference>
<feature type="transmembrane region" description="Helical" evidence="13">
    <location>
        <begin position="102"/>
        <end position="122"/>
    </location>
</feature>
<dbReference type="EMBL" id="FQVF01000002">
    <property type="protein sequence ID" value="SHE41691.1"/>
    <property type="molecule type" value="Genomic_DNA"/>
</dbReference>
<evidence type="ECO:0000256" key="12">
    <source>
        <dbReference type="SAM" id="MobiDB-lite"/>
    </source>
</evidence>
<dbReference type="Proteomes" id="UP000184517">
    <property type="component" value="Unassembled WGS sequence"/>
</dbReference>
<reference evidence="15" key="1">
    <citation type="submission" date="2016-11" db="EMBL/GenBank/DDBJ databases">
        <authorList>
            <person name="Varghese N."/>
            <person name="Submissions S."/>
        </authorList>
    </citation>
    <scope>NUCLEOTIDE SEQUENCE [LARGE SCALE GENOMIC DNA]</scope>
    <source>
        <strain evidence="15">DSM 16579</strain>
    </source>
</reference>
<keyword evidence="7 13" id="KW-0812">Transmembrane</keyword>
<dbReference type="PANTHER" id="PTHR32196:SF32">
    <property type="entry name" value="XYLOSE TRANSPORT SYSTEM PERMEASE PROTEIN XYLH"/>
    <property type="match status" value="1"/>
</dbReference>
<keyword evidence="15" id="KW-1185">Reference proteome</keyword>
<evidence type="ECO:0000256" key="8">
    <source>
        <dbReference type="ARBA" id="ARBA00022989"/>
    </source>
</evidence>
<keyword evidence="8 13" id="KW-1133">Transmembrane helix</keyword>
<sequence length="385" mass="41459">MTDQTQSVDLSKMAEDNSTEGKSAGDERVRKVPAWKRLLHRPEFGAISGTVLVFVFFFITAGDSGMFASDGIMNWTTVSAQLGLIAISACLLMIAGEFDLSIGSMIGFAGMMMTIPAVYWGWPIWGAILFAFAGALFIGFLNGYIVVKTGLPSFIVSLAFLFMLRGLTIALSILFTNRTIVGGIDKYADGDWLAALFGGVIGKSLFVWFANIGLISSYDDGTPVVEGIPMVIVWCVFLAVVASWVLLRTKYGNWIFATGGDDKAARNVGVPVDKVKISLFMFTAFTATVYAACQVFEFGSASADRGVLKEFEAIIAVVIGGALLTGGYGSVIGACFGALIFGVVQMGIFFTGIDSDWFRVFLGAMLLIAVLFNNYIRKKVTEARH</sequence>
<dbReference type="STRING" id="1122206.SAMN02745753_00251"/>
<comment type="function">
    <text evidence="10">Part of the binding-protein-dependent transport system for D-xylose. Probably responsible for the translocation of the substrate across the membrane.</text>
</comment>
<dbReference type="CDD" id="cd06579">
    <property type="entry name" value="TM_PBP1_transp_AraH_like"/>
    <property type="match status" value="1"/>
</dbReference>